<dbReference type="InterPro" id="IPR000219">
    <property type="entry name" value="DH_dom"/>
</dbReference>
<proteinExistence type="predicted"/>
<dbReference type="InterPro" id="IPR000719">
    <property type="entry name" value="Prot_kinase_dom"/>
</dbReference>
<evidence type="ECO:0000313" key="4">
    <source>
        <dbReference type="EMBL" id="RKP08417.1"/>
    </source>
</evidence>
<evidence type="ECO:0008006" key="6">
    <source>
        <dbReference type="Google" id="ProtNLM"/>
    </source>
</evidence>
<feature type="compositionally biased region" description="Polar residues" evidence="1">
    <location>
        <begin position="426"/>
        <end position="450"/>
    </location>
</feature>
<dbReference type="GO" id="GO:0005085">
    <property type="term" value="F:guanyl-nucleotide exchange factor activity"/>
    <property type="evidence" value="ECO:0007669"/>
    <property type="project" value="InterPro"/>
</dbReference>
<gene>
    <name evidence="4" type="ORF">THASP1DRAFT_29775</name>
</gene>
<dbReference type="Gene3D" id="1.10.510.10">
    <property type="entry name" value="Transferase(Phosphotransferase) domain 1"/>
    <property type="match status" value="1"/>
</dbReference>
<evidence type="ECO:0000259" key="3">
    <source>
        <dbReference type="PROSITE" id="PS50011"/>
    </source>
</evidence>
<dbReference type="SUPFAM" id="SSF48065">
    <property type="entry name" value="DBL homology domain (DH-domain)"/>
    <property type="match status" value="1"/>
</dbReference>
<evidence type="ECO:0000259" key="2">
    <source>
        <dbReference type="PROSITE" id="PS50010"/>
    </source>
</evidence>
<dbReference type="PROSITE" id="PS50011">
    <property type="entry name" value="PROTEIN_KINASE_DOM"/>
    <property type="match status" value="1"/>
</dbReference>
<dbReference type="InterPro" id="IPR035899">
    <property type="entry name" value="DBL_dom_sf"/>
</dbReference>
<dbReference type="OrthoDB" id="5593121at2759"/>
<dbReference type="Pfam" id="PF00621">
    <property type="entry name" value="RhoGEF"/>
    <property type="match status" value="1"/>
</dbReference>
<dbReference type="Proteomes" id="UP000271241">
    <property type="component" value="Unassembled WGS sequence"/>
</dbReference>
<dbReference type="Gene3D" id="1.20.900.10">
    <property type="entry name" value="Dbl homology (DH) domain"/>
    <property type="match status" value="1"/>
</dbReference>
<keyword evidence="5" id="KW-1185">Reference proteome</keyword>
<evidence type="ECO:0000313" key="5">
    <source>
        <dbReference type="Proteomes" id="UP000271241"/>
    </source>
</evidence>
<organism evidence="4 5">
    <name type="scientific">Thamnocephalis sphaerospora</name>
    <dbReference type="NCBI Taxonomy" id="78915"/>
    <lineage>
        <taxon>Eukaryota</taxon>
        <taxon>Fungi</taxon>
        <taxon>Fungi incertae sedis</taxon>
        <taxon>Zoopagomycota</taxon>
        <taxon>Zoopagomycotina</taxon>
        <taxon>Zoopagomycetes</taxon>
        <taxon>Zoopagales</taxon>
        <taxon>Sigmoideomycetaceae</taxon>
        <taxon>Thamnocephalis</taxon>
    </lineage>
</organism>
<sequence>MPPDYDLVSASPAKSTSSTGSELGWSNQRKLYIKEWYPVGENGVRTALVSHFGYDCLLKCTPHVDQYNNEIAAQEALYSQYSNFGYTIAPRKHHKFQADDGIDLLHKAGFTHGNITPDTIYFRRSVKGTPTLVLMGLEGAQRISDSALPSVVKPRDYCPPEDYVHSKVDQRKRDAWMFGATIYFMINGHSPYGSIYSESHKAELPVPTMELQQTMERMARTGENLYPKIKTEDKRVLYEIEQLLWSRVKARPELKDLSQGRGYDIIKKYEEKQALYESRGHSMSKLPFIRTSKQPDYLFKNPPLQSTSGQALQSSVSLSPNYDDADVVTILSNVGAATTEFTHTLLGMELLSLELGSNLEQLEKAEQQHVEQLVHLHDYYMLPLLGQPSPQAALCKIAEDDALTGRNKRLPKGVFTALFKREDASGQRNGARTNTADASPNESGTVSTPPCSEETQKMHKQTVYKPDENSKAIISRLFEHLDSLIDVHVRFLEALKRGQALRALPYIVVPIIAIFVKQLSVYTMYAQSMVDALREFESLAFSNSKLANFIAARDKKSSKPHLRALLITIPVSCIWHYGAVLNTMHEGFRKDAGSEDKQELEYCLGHLEQIAKCIWPALQNIANTQHIATLQKRIQGISSSLLVPGQQIHMVDSIYILEDHGDESLIKQLSVYAIILTDRIVLFKVTRNRKQLNVHKMYLFANISFSFSKMSGRNYSCIYILRSNDATGVRLVPLSKELSATWRRHLKRLANVVAFNKVTHISATAHLCSMMGLVS</sequence>
<dbReference type="InterPro" id="IPR011009">
    <property type="entry name" value="Kinase-like_dom_sf"/>
</dbReference>
<reference evidence="5" key="1">
    <citation type="journal article" date="2018" name="Nat. Microbiol.">
        <title>Leveraging single-cell genomics to expand the fungal tree of life.</title>
        <authorList>
            <person name="Ahrendt S.R."/>
            <person name="Quandt C.A."/>
            <person name="Ciobanu D."/>
            <person name="Clum A."/>
            <person name="Salamov A."/>
            <person name="Andreopoulos B."/>
            <person name="Cheng J.F."/>
            <person name="Woyke T."/>
            <person name="Pelin A."/>
            <person name="Henrissat B."/>
            <person name="Reynolds N.K."/>
            <person name="Benny G.L."/>
            <person name="Smith M.E."/>
            <person name="James T.Y."/>
            <person name="Grigoriev I.V."/>
        </authorList>
    </citation>
    <scope>NUCLEOTIDE SEQUENCE [LARGE SCALE GENOMIC DNA]</scope>
    <source>
        <strain evidence="5">RSA 1356</strain>
    </source>
</reference>
<dbReference type="GO" id="GO:0004672">
    <property type="term" value="F:protein kinase activity"/>
    <property type="evidence" value="ECO:0007669"/>
    <property type="project" value="InterPro"/>
</dbReference>
<protein>
    <recommendedName>
        <fullName evidence="6">Protein kinase domain-containing protein</fullName>
    </recommendedName>
</protein>
<evidence type="ECO:0000256" key="1">
    <source>
        <dbReference type="SAM" id="MobiDB-lite"/>
    </source>
</evidence>
<dbReference type="PROSITE" id="PS50010">
    <property type="entry name" value="DH_2"/>
    <property type="match status" value="1"/>
</dbReference>
<feature type="domain" description="DH" evidence="2">
    <location>
        <begin position="354"/>
        <end position="617"/>
    </location>
</feature>
<accession>A0A4P9XQT8</accession>
<feature type="region of interest" description="Disordered" evidence="1">
    <location>
        <begin position="425"/>
        <end position="464"/>
    </location>
</feature>
<name>A0A4P9XQT8_9FUNG</name>
<dbReference type="SUPFAM" id="SSF56112">
    <property type="entry name" value="Protein kinase-like (PK-like)"/>
    <property type="match status" value="1"/>
</dbReference>
<dbReference type="AlphaFoldDB" id="A0A4P9XQT8"/>
<feature type="compositionally biased region" description="Polar residues" evidence="1">
    <location>
        <begin position="12"/>
        <end position="23"/>
    </location>
</feature>
<dbReference type="EMBL" id="KZ992605">
    <property type="protein sequence ID" value="RKP08417.1"/>
    <property type="molecule type" value="Genomic_DNA"/>
</dbReference>
<dbReference type="GO" id="GO:0005524">
    <property type="term" value="F:ATP binding"/>
    <property type="evidence" value="ECO:0007669"/>
    <property type="project" value="InterPro"/>
</dbReference>
<feature type="region of interest" description="Disordered" evidence="1">
    <location>
        <begin position="1"/>
        <end position="23"/>
    </location>
</feature>
<feature type="domain" description="Protein kinase" evidence="3">
    <location>
        <begin position="1"/>
        <end position="266"/>
    </location>
</feature>